<dbReference type="Proteomes" id="UP000064967">
    <property type="component" value="Chromosome"/>
</dbReference>
<sequence length="143" mass="15958">MAPPRPSNAELGDRLDAIRSGTVGRWYGNVTTPWIPAYSVYFEFDADGHYATRTTDPTMVALYYGTDLDTPLKQWRLDDVNQSGAASGTIDVAFDYETFFALPAWQGELHNVVLDASGNRLRFAFFTSSGYGPVEFDLWRCAP</sequence>
<accession>A0A0K1PMU3</accession>
<proteinExistence type="predicted"/>
<dbReference type="EMBL" id="CP012333">
    <property type="protein sequence ID" value="AKU94706.1"/>
    <property type="molecule type" value="Genomic_DNA"/>
</dbReference>
<dbReference type="STRING" id="1391654.AKJ09_01370"/>
<evidence type="ECO:0000313" key="2">
    <source>
        <dbReference type="Proteomes" id="UP000064967"/>
    </source>
</evidence>
<keyword evidence="2" id="KW-1185">Reference proteome</keyword>
<evidence type="ECO:0000313" key="1">
    <source>
        <dbReference type="EMBL" id="AKU94706.1"/>
    </source>
</evidence>
<dbReference type="AlphaFoldDB" id="A0A0K1PMU3"/>
<protein>
    <submittedName>
        <fullName evidence="1">Uncharacterized protein</fullName>
    </submittedName>
</protein>
<name>A0A0K1PMU3_9BACT</name>
<organism evidence="1 2">
    <name type="scientific">Labilithrix luteola</name>
    <dbReference type="NCBI Taxonomy" id="1391654"/>
    <lineage>
        <taxon>Bacteria</taxon>
        <taxon>Pseudomonadati</taxon>
        <taxon>Myxococcota</taxon>
        <taxon>Polyangia</taxon>
        <taxon>Polyangiales</taxon>
        <taxon>Labilitrichaceae</taxon>
        <taxon>Labilithrix</taxon>
    </lineage>
</organism>
<gene>
    <name evidence="1" type="ORF">AKJ09_01370</name>
</gene>
<reference evidence="1 2" key="1">
    <citation type="submission" date="2015-08" db="EMBL/GenBank/DDBJ databases">
        <authorList>
            <person name="Babu N.S."/>
            <person name="Beckwith C.J."/>
            <person name="Beseler K.G."/>
            <person name="Brison A."/>
            <person name="Carone J.V."/>
            <person name="Caskin T.P."/>
            <person name="Diamond M."/>
            <person name="Durham M.E."/>
            <person name="Foxe J.M."/>
            <person name="Go M."/>
            <person name="Henderson B.A."/>
            <person name="Jones I.B."/>
            <person name="McGettigan J.A."/>
            <person name="Micheletti S.J."/>
            <person name="Nasrallah M.E."/>
            <person name="Ortiz D."/>
            <person name="Piller C.R."/>
            <person name="Privatt S.R."/>
            <person name="Schneider S.L."/>
            <person name="Sharp S."/>
            <person name="Smith T.C."/>
            <person name="Stanton J.D."/>
            <person name="Ullery H.E."/>
            <person name="Wilson R.J."/>
            <person name="Serrano M.G."/>
            <person name="Buck G."/>
            <person name="Lee V."/>
            <person name="Wang Y."/>
            <person name="Carvalho R."/>
            <person name="Voegtly L."/>
            <person name="Shi R."/>
            <person name="Duckworth R."/>
            <person name="Johnson A."/>
            <person name="Loviza R."/>
            <person name="Walstead R."/>
            <person name="Shah Z."/>
            <person name="Kiflezghi M."/>
            <person name="Wade K."/>
            <person name="Ball S.L."/>
            <person name="Bradley K.W."/>
            <person name="Asai D.J."/>
            <person name="Bowman C.A."/>
            <person name="Russell D.A."/>
            <person name="Pope W.H."/>
            <person name="Jacobs-Sera D."/>
            <person name="Hendrix R.W."/>
            <person name="Hatfull G.F."/>
        </authorList>
    </citation>
    <scope>NUCLEOTIDE SEQUENCE [LARGE SCALE GENOMIC DNA]</scope>
    <source>
        <strain evidence="1 2">DSM 27648</strain>
    </source>
</reference>
<dbReference type="KEGG" id="llu:AKJ09_01370"/>